<dbReference type="Gramene" id="Bo7g081310.1">
    <property type="protein sequence ID" value="Bo7g081310.1"/>
    <property type="gene ID" value="Bo7g081310"/>
</dbReference>
<evidence type="ECO:0000256" key="1">
    <source>
        <dbReference type="SAM" id="MobiDB-lite"/>
    </source>
</evidence>
<accession>A0A0D3DAM3</accession>
<feature type="region of interest" description="Disordered" evidence="1">
    <location>
        <begin position="1"/>
        <end position="67"/>
    </location>
</feature>
<feature type="compositionally biased region" description="Low complexity" evidence="1">
    <location>
        <begin position="18"/>
        <end position="28"/>
    </location>
</feature>
<dbReference type="HOGENOM" id="CLU_1663217_0_0_1"/>
<organism evidence="2 3">
    <name type="scientific">Brassica oleracea var. oleracea</name>
    <dbReference type="NCBI Taxonomy" id="109376"/>
    <lineage>
        <taxon>Eukaryota</taxon>
        <taxon>Viridiplantae</taxon>
        <taxon>Streptophyta</taxon>
        <taxon>Embryophyta</taxon>
        <taxon>Tracheophyta</taxon>
        <taxon>Spermatophyta</taxon>
        <taxon>Magnoliopsida</taxon>
        <taxon>eudicotyledons</taxon>
        <taxon>Gunneridae</taxon>
        <taxon>Pentapetalae</taxon>
        <taxon>rosids</taxon>
        <taxon>malvids</taxon>
        <taxon>Brassicales</taxon>
        <taxon>Brassicaceae</taxon>
        <taxon>Brassiceae</taxon>
        <taxon>Brassica</taxon>
    </lineage>
</organism>
<sequence>MGTTACCHQESSPEPPHTRTSSSSSSPSNAAQDEAIATDLASIGARTKPLEPPEVLSPRARSGHAPLRRVVAVAAGESPGKPLPPSVVAVGDRRRAISGSMDYGVTSHTSLSDSPVAHPSLFPFSGYCWWSVVLSVRETGVTLLYDDASGVTRCPPDRR</sequence>
<dbReference type="AlphaFoldDB" id="A0A0D3DAM3"/>
<evidence type="ECO:0000313" key="3">
    <source>
        <dbReference type="Proteomes" id="UP000032141"/>
    </source>
</evidence>
<protein>
    <submittedName>
        <fullName evidence="2">Uncharacterized protein</fullName>
    </submittedName>
</protein>
<dbReference type="Proteomes" id="UP000032141">
    <property type="component" value="Chromosome C7"/>
</dbReference>
<dbReference type="EnsemblPlants" id="Bo7g081310.1">
    <property type="protein sequence ID" value="Bo7g081310.1"/>
    <property type="gene ID" value="Bo7g081310"/>
</dbReference>
<reference evidence="2" key="2">
    <citation type="submission" date="2015-03" db="UniProtKB">
        <authorList>
            <consortium name="EnsemblPlants"/>
        </authorList>
    </citation>
    <scope>IDENTIFICATION</scope>
</reference>
<evidence type="ECO:0000313" key="2">
    <source>
        <dbReference type="EnsemblPlants" id="Bo7g081310.1"/>
    </source>
</evidence>
<name>A0A0D3DAM3_BRAOL</name>
<keyword evidence="3" id="KW-1185">Reference proteome</keyword>
<proteinExistence type="predicted"/>
<reference evidence="2 3" key="1">
    <citation type="journal article" date="2014" name="Genome Biol.">
        <title>Transcriptome and methylome profiling reveals relics of genome dominance in the mesopolyploid Brassica oleracea.</title>
        <authorList>
            <person name="Parkin I.A."/>
            <person name="Koh C."/>
            <person name="Tang H."/>
            <person name="Robinson S.J."/>
            <person name="Kagale S."/>
            <person name="Clarke W.E."/>
            <person name="Town C.D."/>
            <person name="Nixon J."/>
            <person name="Krishnakumar V."/>
            <person name="Bidwell S.L."/>
            <person name="Denoeud F."/>
            <person name="Belcram H."/>
            <person name="Links M.G."/>
            <person name="Just J."/>
            <person name="Clarke C."/>
            <person name="Bender T."/>
            <person name="Huebert T."/>
            <person name="Mason A.S."/>
            <person name="Pires J.C."/>
            <person name="Barker G."/>
            <person name="Moore J."/>
            <person name="Walley P.G."/>
            <person name="Manoli S."/>
            <person name="Batley J."/>
            <person name="Edwards D."/>
            <person name="Nelson M.N."/>
            <person name="Wang X."/>
            <person name="Paterson A.H."/>
            <person name="King G."/>
            <person name="Bancroft I."/>
            <person name="Chalhoub B."/>
            <person name="Sharpe A.G."/>
        </authorList>
    </citation>
    <scope>NUCLEOTIDE SEQUENCE</scope>
    <source>
        <strain evidence="2 3">cv. TO1000</strain>
    </source>
</reference>